<evidence type="ECO:0000313" key="2">
    <source>
        <dbReference type="EMBL" id="JAC58410.1"/>
    </source>
</evidence>
<protein>
    <submittedName>
        <fullName evidence="2">Uncharacterized protein</fullName>
    </submittedName>
</protein>
<dbReference type="OrthoDB" id="9990676at2759"/>
<dbReference type="AlphaFoldDB" id="A0A034WW12"/>
<feature type="region of interest" description="Disordered" evidence="1">
    <location>
        <begin position="1"/>
        <end position="39"/>
    </location>
</feature>
<feature type="compositionally biased region" description="Basic residues" evidence="1">
    <location>
        <begin position="51"/>
        <end position="60"/>
    </location>
</feature>
<reference evidence="2" key="1">
    <citation type="journal article" date="2014" name="BMC Genomics">
        <title>Characterizing the developmental transcriptome of the oriental fruit fly, Bactrocera dorsalis (Diptera: Tephritidae) through comparative genomic analysis with Drosophila melanogaster utilizing modENCODE datasets.</title>
        <authorList>
            <person name="Geib S.M."/>
            <person name="Calla B."/>
            <person name="Hall B."/>
            <person name="Hou S."/>
            <person name="Manoukis N.C."/>
        </authorList>
    </citation>
    <scope>NUCLEOTIDE SEQUENCE</scope>
    <source>
        <strain evidence="2">Punador</strain>
    </source>
</reference>
<accession>A0A034WW12</accession>
<dbReference type="EMBL" id="GAKP01000542">
    <property type="protein sequence ID" value="JAC58410.1"/>
    <property type="molecule type" value="Transcribed_RNA"/>
</dbReference>
<name>A0A034WW12_BACDO</name>
<feature type="region of interest" description="Disordered" evidence="1">
    <location>
        <begin position="51"/>
        <end position="125"/>
    </location>
</feature>
<feature type="compositionally biased region" description="Basic and acidic residues" evidence="1">
    <location>
        <begin position="97"/>
        <end position="119"/>
    </location>
</feature>
<sequence length="125" mass="13804">RCAKQRRGVSSKVAPQAAGTAQPKQRPFSDTTSPTHVRMSEYLRRSLHMSRIFKRSHSHGGKSSQPAEAALGNKGKATAVETDGALSSRAHKLHNRFMLEKSKEERRTKSVDKEGDHSHASCVIQ</sequence>
<feature type="non-terminal residue" evidence="2">
    <location>
        <position position="1"/>
    </location>
</feature>
<organism evidence="2">
    <name type="scientific">Bactrocera dorsalis</name>
    <name type="common">Oriental fruit fly</name>
    <name type="synonym">Dacus dorsalis</name>
    <dbReference type="NCBI Taxonomy" id="27457"/>
    <lineage>
        <taxon>Eukaryota</taxon>
        <taxon>Metazoa</taxon>
        <taxon>Ecdysozoa</taxon>
        <taxon>Arthropoda</taxon>
        <taxon>Hexapoda</taxon>
        <taxon>Insecta</taxon>
        <taxon>Pterygota</taxon>
        <taxon>Neoptera</taxon>
        <taxon>Endopterygota</taxon>
        <taxon>Diptera</taxon>
        <taxon>Brachycera</taxon>
        <taxon>Muscomorpha</taxon>
        <taxon>Tephritoidea</taxon>
        <taxon>Tephritidae</taxon>
        <taxon>Bactrocera</taxon>
        <taxon>Bactrocera</taxon>
    </lineage>
</organism>
<proteinExistence type="predicted"/>
<evidence type="ECO:0000256" key="1">
    <source>
        <dbReference type="SAM" id="MobiDB-lite"/>
    </source>
</evidence>